<evidence type="ECO:0000256" key="3">
    <source>
        <dbReference type="ARBA" id="ARBA00004763"/>
    </source>
</evidence>
<accession>A0A6J7GXJ0</accession>
<keyword evidence="5" id="KW-0808">Transferase</keyword>
<dbReference type="InterPro" id="IPR000489">
    <property type="entry name" value="Pterin-binding_dom"/>
</dbReference>
<dbReference type="Pfam" id="PF00809">
    <property type="entry name" value="Pterin_bind"/>
    <property type="match status" value="1"/>
</dbReference>
<dbReference type="NCBIfam" id="TIGR01496">
    <property type="entry name" value="DHPS"/>
    <property type="match status" value="1"/>
</dbReference>
<name>A0A6J7GXJ0_9ZZZZ</name>
<dbReference type="InterPro" id="IPR006390">
    <property type="entry name" value="DHP_synth_dom"/>
</dbReference>
<evidence type="ECO:0000256" key="2">
    <source>
        <dbReference type="ARBA" id="ARBA00001946"/>
    </source>
</evidence>
<evidence type="ECO:0000256" key="5">
    <source>
        <dbReference type="ARBA" id="ARBA00022679"/>
    </source>
</evidence>
<dbReference type="PANTHER" id="PTHR20941">
    <property type="entry name" value="FOLATE SYNTHESIS PROTEINS"/>
    <property type="match status" value="1"/>
</dbReference>
<dbReference type="FunFam" id="3.20.20.20:FF:000006">
    <property type="entry name" value="Dihydropteroate synthase"/>
    <property type="match status" value="1"/>
</dbReference>
<dbReference type="EMBL" id="CAFBMR010000016">
    <property type="protein sequence ID" value="CAB4908993.1"/>
    <property type="molecule type" value="Genomic_DNA"/>
</dbReference>
<dbReference type="Gene3D" id="3.20.20.20">
    <property type="entry name" value="Dihydropteroate synthase-like"/>
    <property type="match status" value="1"/>
</dbReference>
<dbReference type="SUPFAM" id="SSF51717">
    <property type="entry name" value="Dihydropteroate synthetase-like"/>
    <property type="match status" value="1"/>
</dbReference>
<dbReference type="GO" id="GO:0046654">
    <property type="term" value="P:tetrahydrofolate biosynthetic process"/>
    <property type="evidence" value="ECO:0007669"/>
    <property type="project" value="TreeGrafter"/>
</dbReference>
<keyword evidence="8" id="KW-0289">Folate biosynthesis</keyword>
<gene>
    <name evidence="10" type="ORF">UFOPK3610_00649</name>
</gene>
<dbReference type="EC" id="2.5.1.15" evidence="4"/>
<organism evidence="10">
    <name type="scientific">freshwater metagenome</name>
    <dbReference type="NCBI Taxonomy" id="449393"/>
    <lineage>
        <taxon>unclassified sequences</taxon>
        <taxon>metagenomes</taxon>
        <taxon>ecological metagenomes</taxon>
    </lineage>
</organism>
<evidence type="ECO:0000256" key="1">
    <source>
        <dbReference type="ARBA" id="ARBA00000012"/>
    </source>
</evidence>
<dbReference type="GO" id="GO:0046656">
    <property type="term" value="P:folic acid biosynthetic process"/>
    <property type="evidence" value="ECO:0007669"/>
    <property type="project" value="UniProtKB-KW"/>
</dbReference>
<evidence type="ECO:0000259" key="9">
    <source>
        <dbReference type="PROSITE" id="PS50972"/>
    </source>
</evidence>
<evidence type="ECO:0000313" key="10">
    <source>
        <dbReference type="EMBL" id="CAB4908993.1"/>
    </source>
</evidence>
<proteinExistence type="predicted"/>
<comment type="pathway">
    <text evidence="3">Cofactor biosynthesis; tetrahydrofolate biosynthesis; 7,8-dihydrofolate from 2-amino-4-hydroxy-6-hydroxymethyl-7,8-dihydropteridine diphosphate and 4-aminobenzoate: step 1/2.</text>
</comment>
<evidence type="ECO:0000256" key="7">
    <source>
        <dbReference type="ARBA" id="ARBA00022842"/>
    </source>
</evidence>
<sequence length="264" mass="27910">MGVLNVTPDSFSDGGRWLNSGTAIAHGMEMHSQGADIVDVGGESTRPGAERVSASDELRRVQPVVAALVAAGVPVSIDTMRAEVAEACVSAGACMVNDVSSGLADPQMLPYLSTVAVPVVLMHWRGQSSQMDTLATYADVVQDVVAELHARVQAATACGIASERIVLDPGLGFAKTPAHNWQLLQYLDVLLEPRFPVLIGASRKRFLGELLAVGGEPRSMNGRDDATSAITALMAAQDVWGVRVHEPRSSRDAVEVVTAMRGIR</sequence>
<dbReference type="AlphaFoldDB" id="A0A6J7GXJ0"/>
<evidence type="ECO:0000256" key="8">
    <source>
        <dbReference type="ARBA" id="ARBA00022909"/>
    </source>
</evidence>
<keyword evidence="6" id="KW-0479">Metal-binding</keyword>
<dbReference type="PROSITE" id="PS00793">
    <property type="entry name" value="DHPS_2"/>
    <property type="match status" value="1"/>
</dbReference>
<feature type="domain" description="Pterin-binding" evidence="9">
    <location>
        <begin position="1"/>
        <end position="255"/>
    </location>
</feature>
<keyword evidence="7" id="KW-0460">Magnesium</keyword>
<dbReference type="InterPro" id="IPR045031">
    <property type="entry name" value="DHP_synth-like"/>
</dbReference>
<comment type="cofactor">
    <cofactor evidence="2">
        <name>Mg(2+)</name>
        <dbReference type="ChEBI" id="CHEBI:18420"/>
    </cofactor>
</comment>
<dbReference type="GO" id="GO:0046872">
    <property type="term" value="F:metal ion binding"/>
    <property type="evidence" value="ECO:0007669"/>
    <property type="project" value="UniProtKB-KW"/>
</dbReference>
<reference evidence="10" key="1">
    <citation type="submission" date="2020-05" db="EMBL/GenBank/DDBJ databases">
        <authorList>
            <person name="Chiriac C."/>
            <person name="Salcher M."/>
            <person name="Ghai R."/>
            <person name="Kavagutti S V."/>
        </authorList>
    </citation>
    <scope>NUCLEOTIDE SEQUENCE</scope>
</reference>
<dbReference type="PANTHER" id="PTHR20941:SF1">
    <property type="entry name" value="FOLIC ACID SYNTHESIS PROTEIN FOL1"/>
    <property type="match status" value="1"/>
</dbReference>
<dbReference type="PROSITE" id="PS50972">
    <property type="entry name" value="PTERIN_BINDING"/>
    <property type="match status" value="1"/>
</dbReference>
<dbReference type="InterPro" id="IPR011005">
    <property type="entry name" value="Dihydropteroate_synth-like_sf"/>
</dbReference>
<evidence type="ECO:0000256" key="4">
    <source>
        <dbReference type="ARBA" id="ARBA00012458"/>
    </source>
</evidence>
<comment type="catalytic activity">
    <reaction evidence="1">
        <text>(7,8-dihydropterin-6-yl)methyl diphosphate + 4-aminobenzoate = 7,8-dihydropteroate + diphosphate</text>
        <dbReference type="Rhea" id="RHEA:19949"/>
        <dbReference type="ChEBI" id="CHEBI:17836"/>
        <dbReference type="ChEBI" id="CHEBI:17839"/>
        <dbReference type="ChEBI" id="CHEBI:33019"/>
        <dbReference type="ChEBI" id="CHEBI:72950"/>
        <dbReference type="EC" id="2.5.1.15"/>
    </reaction>
</comment>
<evidence type="ECO:0000256" key="6">
    <source>
        <dbReference type="ARBA" id="ARBA00022723"/>
    </source>
</evidence>
<protein>
    <recommendedName>
        <fullName evidence="4">dihydropteroate synthase</fullName>
        <ecNumber evidence="4">2.5.1.15</ecNumber>
    </recommendedName>
</protein>
<dbReference type="GO" id="GO:0005829">
    <property type="term" value="C:cytosol"/>
    <property type="evidence" value="ECO:0007669"/>
    <property type="project" value="TreeGrafter"/>
</dbReference>
<dbReference type="GO" id="GO:0004156">
    <property type="term" value="F:dihydropteroate synthase activity"/>
    <property type="evidence" value="ECO:0007669"/>
    <property type="project" value="UniProtKB-EC"/>
</dbReference>
<dbReference type="CDD" id="cd00739">
    <property type="entry name" value="DHPS"/>
    <property type="match status" value="1"/>
</dbReference>